<evidence type="ECO:0000256" key="7">
    <source>
        <dbReference type="ARBA" id="ARBA00023136"/>
    </source>
</evidence>
<evidence type="ECO:0000313" key="10">
    <source>
        <dbReference type="EMBL" id="KAA0189946.1"/>
    </source>
</evidence>
<dbReference type="PROSITE" id="PS50255">
    <property type="entry name" value="CYTOCHROME_B5_2"/>
    <property type="match status" value="1"/>
</dbReference>
<dbReference type="Pfam" id="PF00173">
    <property type="entry name" value="Cyt-b5"/>
    <property type="match status" value="1"/>
</dbReference>
<evidence type="ECO:0000256" key="6">
    <source>
        <dbReference type="ARBA" id="ARBA00023098"/>
    </source>
</evidence>
<dbReference type="PANTHER" id="PTHR19353">
    <property type="entry name" value="FATTY ACID DESATURASE 2"/>
    <property type="match status" value="1"/>
</dbReference>
<feature type="transmembrane region" description="Helical" evidence="8">
    <location>
        <begin position="134"/>
        <end position="159"/>
    </location>
</feature>
<dbReference type="OrthoDB" id="260091at2759"/>
<dbReference type="Proteomes" id="UP000728185">
    <property type="component" value="Unassembled WGS sequence"/>
</dbReference>
<dbReference type="SMART" id="SM01117">
    <property type="entry name" value="Cyt-b5"/>
    <property type="match status" value="1"/>
</dbReference>
<dbReference type="InterPro" id="IPR001199">
    <property type="entry name" value="Cyt_B5-like_heme/steroid-bd"/>
</dbReference>
<keyword evidence="4 8" id="KW-1133">Transmembrane helix</keyword>
<dbReference type="SUPFAM" id="SSF55856">
    <property type="entry name" value="Cytochrome b5-like heme/steroid binding domain"/>
    <property type="match status" value="1"/>
</dbReference>
<dbReference type="PANTHER" id="PTHR19353:SF88">
    <property type="entry name" value="DELTA(5) FATTY ACID DESATURASE FAT-4"/>
    <property type="match status" value="1"/>
</dbReference>
<evidence type="ECO:0000256" key="4">
    <source>
        <dbReference type="ARBA" id="ARBA00022989"/>
    </source>
</evidence>
<proteinExistence type="inferred from homology"/>
<dbReference type="AlphaFoldDB" id="A0A8E0RSU3"/>
<feature type="domain" description="Cytochrome b5 heme-binding" evidence="9">
    <location>
        <begin position="5"/>
        <end position="95"/>
    </location>
</feature>
<accession>A0A8E0RSU3</accession>
<keyword evidence="5" id="KW-0560">Oxidoreductase</keyword>
<comment type="caution">
    <text evidence="10">The sequence shown here is derived from an EMBL/GenBank/DDBJ whole genome shotgun (WGS) entry which is preliminary data.</text>
</comment>
<evidence type="ECO:0000256" key="2">
    <source>
        <dbReference type="ARBA" id="ARBA00009295"/>
    </source>
</evidence>
<keyword evidence="7 8" id="KW-0472">Membrane</keyword>
<evidence type="ECO:0000259" key="9">
    <source>
        <dbReference type="PROSITE" id="PS50255"/>
    </source>
</evidence>
<gene>
    <name evidence="10" type="ORF">FBUS_00963</name>
</gene>
<keyword evidence="6" id="KW-0443">Lipid metabolism</keyword>
<reference evidence="10" key="1">
    <citation type="submission" date="2019-05" db="EMBL/GenBank/DDBJ databases">
        <title>Annotation for the trematode Fasciolopsis buski.</title>
        <authorList>
            <person name="Choi Y.-J."/>
        </authorList>
    </citation>
    <scope>NUCLEOTIDE SEQUENCE</scope>
    <source>
        <strain evidence="10">HT</strain>
        <tissue evidence="10">Whole worm</tissue>
    </source>
</reference>
<dbReference type="InterPro" id="IPR036400">
    <property type="entry name" value="Cyt_B5-like_heme/steroid_sf"/>
</dbReference>
<sequence length="193" mass="22723">MTTNNAKFSWEEIEKHSSLTDRWIVIEGKVYDVTKWQNRHPGGRKIIGHYATQDATVRHLFRIITSVRQEAFLAFHKDLETTKKFLKPYCVGEVDTSDLDPKRESFLARRRKFAEDFEALRRKMHEMGLFKGSWVFFLGMLFQVIVFESLAFLNLWYFGTSWLRILLSILLYTCAQVSAQILSILVNCCRMKL</sequence>
<keyword evidence="11" id="KW-1185">Reference proteome</keyword>
<evidence type="ECO:0000256" key="3">
    <source>
        <dbReference type="ARBA" id="ARBA00022692"/>
    </source>
</evidence>
<dbReference type="GO" id="GO:0016020">
    <property type="term" value="C:membrane"/>
    <property type="evidence" value="ECO:0007669"/>
    <property type="project" value="UniProtKB-SubCell"/>
</dbReference>
<dbReference type="GO" id="GO:0006629">
    <property type="term" value="P:lipid metabolic process"/>
    <property type="evidence" value="ECO:0007669"/>
    <property type="project" value="UniProtKB-KW"/>
</dbReference>
<keyword evidence="3 8" id="KW-0812">Transmembrane</keyword>
<feature type="transmembrane region" description="Helical" evidence="8">
    <location>
        <begin position="165"/>
        <end position="186"/>
    </location>
</feature>
<evidence type="ECO:0000256" key="1">
    <source>
        <dbReference type="ARBA" id="ARBA00004141"/>
    </source>
</evidence>
<dbReference type="EMBL" id="LUCM01007434">
    <property type="protein sequence ID" value="KAA0189946.1"/>
    <property type="molecule type" value="Genomic_DNA"/>
</dbReference>
<dbReference type="Gene3D" id="3.10.120.10">
    <property type="entry name" value="Cytochrome b5-like heme/steroid binding domain"/>
    <property type="match status" value="1"/>
</dbReference>
<protein>
    <submittedName>
        <fullName evidence="10">Fatty acid desaturase 2</fullName>
    </submittedName>
</protein>
<dbReference type="GO" id="GO:0016717">
    <property type="term" value="F:oxidoreductase activity, acting on paired donors, with oxidation of a pair of donors resulting in the reduction of molecular oxygen to two molecules of water"/>
    <property type="evidence" value="ECO:0007669"/>
    <property type="project" value="TreeGrafter"/>
</dbReference>
<evidence type="ECO:0000256" key="5">
    <source>
        <dbReference type="ARBA" id="ARBA00023002"/>
    </source>
</evidence>
<dbReference type="InterPro" id="IPR012171">
    <property type="entry name" value="Fatty_acid_desaturase"/>
</dbReference>
<organism evidence="10 11">
    <name type="scientific">Fasciolopsis buskii</name>
    <dbReference type="NCBI Taxonomy" id="27845"/>
    <lineage>
        <taxon>Eukaryota</taxon>
        <taxon>Metazoa</taxon>
        <taxon>Spiralia</taxon>
        <taxon>Lophotrochozoa</taxon>
        <taxon>Platyhelminthes</taxon>
        <taxon>Trematoda</taxon>
        <taxon>Digenea</taxon>
        <taxon>Plagiorchiida</taxon>
        <taxon>Echinostomata</taxon>
        <taxon>Echinostomatoidea</taxon>
        <taxon>Fasciolidae</taxon>
        <taxon>Fasciolopsis</taxon>
    </lineage>
</organism>
<comment type="similarity">
    <text evidence="2">Belongs to the fatty acid desaturase type 1 family.</text>
</comment>
<name>A0A8E0RSU3_9TREM</name>
<evidence type="ECO:0000313" key="11">
    <source>
        <dbReference type="Proteomes" id="UP000728185"/>
    </source>
</evidence>
<comment type="subcellular location">
    <subcellularLocation>
        <location evidence="1">Membrane</location>
        <topology evidence="1">Multi-pass membrane protein</topology>
    </subcellularLocation>
</comment>
<evidence type="ECO:0000256" key="8">
    <source>
        <dbReference type="SAM" id="Phobius"/>
    </source>
</evidence>